<dbReference type="InterPro" id="IPR015424">
    <property type="entry name" value="PyrdxlP-dep_Trfase"/>
</dbReference>
<accession>A0A0A0D2D9</accession>
<evidence type="ECO:0000313" key="5">
    <source>
        <dbReference type="Proteomes" id="UP000029995"/>
    </source>
</evidence>
<comment type="cofactor">
    <cofactor evidence="1">
        <name>pyridoxal 5'-phosphate</name>
        <dbReference type="ChEBI" id="CHEBI:597326"/>
    </cofactor>
</comment>
<keyword evidence="4" id="KW-0808">Transferase</keyword>
<dbReference type="GO" id="GO:0046653">
    <property type="term" value="P:tetrahydrofolate metabolic process"/>
    <property type="evidence" value="ECO:0007669"/>
    <property type="project" value="TreeGrafter"/>
</dbReference>
<proteinExistence type="predicted"/>
<dbReference type="PANTHER" id="PTHR11680">
    <property type="entry name" value="SERINE HYDROXYMETHYLTRANSFERASE"/>
    <property type="match status" value="1"/>
</dbReference>
<dbReference type="GO" id="GO:0004372">
    <property type="term" value="F:glycine hydroxymethyltransferase activity"/>
    <property type="evidence" value="ECO:0007669"/>
    <property type="project" value="TreeGrafter"/>
</dbReference>
<protein>
    <submittedName>
        <fullName evidence="4">Serine hydroxymethyltransferase</fullName>
    </submittedName>
</protein>
<evidence type="ECO:0000313" key="4">
    <source>
        <dbReference type="EMBL" id="KGM31217.1"/>
    </source>
</evidence>
<dbReference type="PANTHER" id="PTHR11680:SF35">
    <property type="entry name" value="SERINE HYDROXYMETHYLTRANSFERASE 1"/>
    <property type="match status" value="1"/>
</dbReference>
<dbReference type="GO" id="GO:0019264">
    <property type="term" value="P:glycine biosynthetic process from serine"/>
    <property type="evidence" value="ECO:0007669"/>
    <property type="project" value="TreeGrafter"/>
</dbReference>
<evidence type="ECO:0000256" key="1">
    <source>
        <dbReference type="ARBA" id="ARBA00001933"/>
    </source>
</evidence>
<gene>
    <name evidence="4" type="ORF">P409_28465</name>
</gene>
<dbReference type="InterPro" id="IPR039429">
    <property type="entry name" value="SHMT-like_dom"/>
</dbReference>
<dbReference type="GO" id="GO:0032259">
    <property type="term" value="P:methylation"/>
    <property type="evidence" value="ECO:0007669"/>
    <property type="project" value="UniProtKB-KW"/>
</dbReference>
<dbReference type="SUPFAM" id="SSF53383">
    <property type="entry name" value="PLP-dependent transferases"/>
    <property type="match status" value="1"/>
</dbReference>
<dbReference type="AlphaFoldDB" id="A0A0A0D2D9"/>
<evidence type="ECO:0000256" key="2">
    <source>
        <dbReference type="ARBA" id="ARBA00022898"/>
    </source>
</evidence>
<name>A0A0A0D2D9_9PROT</name>
<dbReference type="Proteomes" id="UP000029995">
    <property type="component" value="Unassembled WGS sequence"/>
</dbReference>
<evidence type="ECO:0000259" key="3">
    <source>
        <dbReference type="Pfam" id="PF00464"/>
    </source>
</evidence>
<sequence>MDSPDLSNRIEVHDREALAAARAVLDACADPAAMGEAVKAAVGRNAQWRGEDCINLLAPEAPTSPGVRALLAAEIGTRAAEGHIGRVNRWFAGTRHIDEVEALCVELLKRHFRCSYADHRLCASMIGNAVVYTALTAPGDVVMTAAQPTGGHSSNRHDGPAGAMGRTIVDLPMDPEELVVDLDLFRRAAPLARPKLVALGLSMTLFPQPVAAMREVIAEWGGRFFFDAAHQLGLIGGGQFQDPLKEGADIVTGSAGKTFAGPQSGILLWDDPAITEAVTTAVFPVWAATHQVNRVAALALATAEAIAFGEALQAQIVANARALARALQERGVPMLGAHKGFTTTHQAIADARGFGRGLAAAQTLERANLIVNKNLLPSDRKEDWDFPGGLRIGTIEVTRFGMREREMEAIAELVARVLVRGEAPEAVRPDAVALRHSFPTLYYCFENGLPPA</sequence>
<dbReference type="RefSeq" id="WP_034846370.1">
    <property type="nucleotide sequence ID" value="NZ_JANX01000565.1"/>
</dbReference>
<dbReference type="InterPro" id="IPR015422">
    <property type="entry name" value="PyrdxlP-dep_Trfase_small"/>
</dbReference>
<dbReference type="EMBL" id="JANX01000565">
    <property type="protein sequence ID" value="KGM31217.1"/>
    <property type="molecule type" value="Genomic_DNA"/>
</dbReference>
<dbReference type="GO" id="GO:0030170">
    <property type="term" value="F:pyridoxal phosphate binding"/>
    <property type="evidence" value="ECO:0007669"/>
    <property type="project" value="TreeGrafter"/>
</dbReference>
<keyword evidence="4" id="KW-0489">Methyltransferase</keyword>
<keyword evidence="2" id="KW-0663">Pyridoxal phosphate</keyword>
<dbReference type="InterPro" id="IPR049943">
    <property type="entry name" value="Ser_HO-MeTrfase-like"/>
</dbReference>
<dbReference type="Pfam" id="PF00464">
    <property type="entry name" value="SHMT"/>
    <property type="match status" value="1"/>
</dbReference>
<dbReference type="GO" id="GO:0005737">
    <property type="term" value="C:cytoplasm"/>
    <property type="evidence" value="ECO:0007669"/>
    <property type="project" value="TreeGrafter"/>
</dbReference>
<dbReference type="OrthoDB" id="9019276at2"/>
<dbReference type="GO" id="GO:0008168">
    <property type="term" value="F:methyltransferase activity"/>
    <property type="evidence" value="ECO:0007669"/>
    <property type="project" value="UniProtKB-KW"/>
</dbReference>
<reference evidence="4 5" key="1">
    <citation type="submission" date="2014-01" db="EMBL/GenBank/DDBJ databases">
        <title>Genome sequence determination for a cystic fibrosis isolate, Inquilinus limosus.</title>
        <authorList>
            <person name="Pino M."/>
            <person name="Di Conza J."/>
            <person name="Gutkind G."/>
        </authorList>
    </citation>
    <scope>NUCLEOTIDE SEQUENCE [LARGE SCALE GENOMIC DNA]</scope>
    <source>
        <strain evidence="4 5">MP06</strain>
    </source>
</reference>
<dbReference type="Gene3D" id="3.40.640.10">
    <property type="entry name" value="Type I PLP-dependent aspartate aminotransferase-like (Major domain)"/>
    <property type="match status" value="1"/>
</dbReference>
<dbReference type="InterPro" id="IPR015421">
    <property type="entry name" value="PyrdxlP-dep_Trfase_major"/>
</dbReference>
<feature type="domain" description="Serine hydroxymethyltransferase-like" evidence="3">
    <location>
        <begin position="46"/>
        <end position="413"/>
    </location>
</feature>
<organism evidence="4 5">
    <name type="scientific">Inquilinus limosus MP06</name>
    <dbReference type="NCBI Taxonomy" id="1398085"/>
    <lineage>
        <taxon>Bacteria</taxon>
        <taxon>Pseudomonadati</taxon>
        <taxon>Pseudomonadota</taxon>
        <taxon>Alphaproteobacteria</taxon>
        <taxon>Rhodospirillales</taxon>
        <taxon>Rhodospirillaceae</taxon>
        <taxon>Inquilinus</taxon>
    </lineage>
</organism>
<dbReference type="Gene3D" id="3.90.1150.10">
    <property type="entry name" value="Aspartate Aminotransferase, domain 1"/>
    <property type="match status" value="1"/>
</dbReference>
<comment type="caution">
    <text evidence="4">The sequence shown here is derived from an EMBL/GenBank/DDBJ whole genome shotgun (WGS) entry which is preliminary data.</text>
</comment>